<name>A0ABP0HI93_9DINO</name>
<keyword evidence="3" id="KW-0479">Metal-binding</keyword>
<feature type="domain" description="Sulfatase N-terminal" evidence="9">
    <location>
        <begin position="663"/>
        <end position="1010"/>
    </location>
</feature>
<evidence type="ECO:0000313" key="12">
    <source>
        <dbReference type="Proteomes" id="UP001642484"/>
    </source>
</evidence>
<feature type="transmembrane region" description="Helical" evidence="8">
    <location>
        <begin position="133"/>
        <end position="150"/>
    </location>
</feature>
<gene>
    <name evidence="11" type="ORF">CCMP2556_LOCUS1505</name>
</gene>
<feature type="domain" description="Cilia- and flagella-associated protein 58 central coiled coil" evidence="10">
    <location>
        <begin position="1094"/>
        <end position="1264"/>
    </location>
</feature>
<dbReference type="Proteomes" id="UP001642484">
    <property type="component" value="Unassembled WGS sequence"/>
</dbReference>
<dbReference type="InterPro" id="IPR000917">
    <property type="entry name" value="Sulfatase_N"/>
</dbReference>
<reference evidence="11 12" key="1">
    <citation type="submission" date="2024-02" db="EMBL/GenBank/DDBJ databases">
        <authorList>
            <person name="Chen Y."/>
            <person name="Shah S."/>
            <person name="Dougan E. K."/>
            <person name="Thang M."/>
            <person name="Chan C."/>
        </authorList>
    </citation>
    <scope>NUCLEOTIDE SEQUENCE [LARGE SCALE GENOMIC DNA]</scope>
</reference>
<evidence type="ECO:0000256" key="6">
    <source>
        <dbReference type="ARBA" id="ARBA00022837"/>
    </source>
</evidence>
<keyword evidence="8" id="KW-0472">Membrane</keyword>
<keyword evidence="5" id="KW-0378">Hydrolase</keyword>
<dbReference type="EMBL" id="CAXAMN010000503">
    <property type="protein sequence ID" value="CAK8989064.1"/>
    <property type="molecule type" value="Genomic_DNA"/>
</dbReference>
<evidence type="ECO:0000259" key="9">
    <source>
        <dbReference type="Pfam" id="PF00884"/>
    </source>
</evidence>
<sequence>MVLSAVVANLAGDELCQVDVPLNSKASDVKVIIAQELGMSPYTFKLITIVSGMTLEGNDGSVSHLADNGRLDLTLVKIDGIPSPDPYGYLQLQTKGETTPRSITKRYRLVMTMVILLLVAFVASFFSFPHGLLVWYVIYLLEALFFNPTAKGLMRLKQTDSILDYIEEIKVPRRLFRAPTRAPDEQMMVSKTHDADEQIACRPAPEVNAQCYHMETRTRTVTGKDGTRTEVYQERVDTARLTERLRVARWADDTGEVVDGLSYFPLLQVHFDLKWEAADPETHRAHEQQREALRARAHAADSQHDTSEELRLIDEHGQECPFYADMIGTTGEAFPVWLGYLPYAVACFLFLSWPYRYFLSQHAVKGDFVFEKRVWSYRDYWGSFRTAEKFENAVRALQEAQKEKVSAIQAANDQAWEINKEAKEIDESRAKKEMRLTLMKESSKITDTSCQETKTKLEKEGLTHQELVLKRNALDKDLEDLNAQNRHAQQEVTTHQKQFERMKRRYRQSLSHKDSVLETLPPLEVNKKELEKTTKLQEEDIRRQGKLLEDIQAEVDLFIGAFLKQESLEKDKKEEFEAIKQQMDEMQKEIKNLKTEVQEQLSRSAMPFIAVLLTLLQFLEPGAVQFDAYFEEAQAKNNVSWTKEDSQINEKLKVLEAKFKKKPNIIYILSDDIGFGELGWQGGGKHRGTPGPGLDAMAYAGMRFWSSYSEPSCTPSRVAIMTGRHPVRTGLTTVLWPGQTDGLSPDEVTLPEVLGAAGYSTAMWGKWHLGEEPEHAPENQGFEYAYYGLFNGAPDLWPDAYDLVAAPNSNPPTFLDFPGIEAYKEDTGIDLSVSAYVGRKEKGRKPIEGLAGKPGPQRQEAFEEESINQILKYVKEKANDVKPFFIYWATYAQQLSGVTSHANEKHVDHVNSQASMMAAHSSYVTQLLQTLKDEKIAENTLVVWISDNGPMYAFYPNSGYSWLKGGKGSVWEGGVRTPAMAWWPGMIEANQDPVDLLQITDLYTTAARLGGALEHIPNDRVTDGLDQAALLLLGEGHGRRKKIFHYSGDHLGALRRGDFKAHFVGGASGGLPKMEAYNVRRDPGEKYGEFYPYLWLVVKNERNKYMTHIQKSDQQLSEMKEKFKILSNEVEILRMESAVKDKELAQIRQEAQRLEVIHDQLQNEKTRISGKGTALNEQVEQFVIEIDKLNSIITSIEKEMVQLRLKYEQAVETRNFTGTQLIDRNDELCILWEKANIQEKLLKKGEDAMQRKEEEIRCLKIDLAEASKISEKMWHKQ</sequence>
<evidence type="ECO:0000259" key="10">
    <source>
        <dbReference type="Pfam" id="PF21771"/>
    </source>
</evidence>
<dbReference type="InterPro" id="IPR050738">
    <property type="entry name" value="Sulfatase"/>
</dbReference>
<proteinExistence type="inferred from homology"/>
<evidence type="ECO:0000256" key="1">
    <source>
        <dbReference type="ARBA" id="ARBA00001913"/>
    </source>
</evidence>
<feature type="coiled-coil region" evidence="7">
    <location>
        <begin position="464"/>
        <end position="505"/>
    </location>
</feature>
<comment type="caution">
    <text evidence="11">The sequence shown here is derived from an EMBL/GenBank/DDBJ whole genome shotgun (WGS) entry which is preliminary data.</text>
</comment>
<dbReference type="SUPFAM" id="SSF53649">
    <property type="entry name" value="Alkaline phosphatase-like"/>
    <property type="match status" value="1"/>
</dbReference>
<evidence type="ECO:0000256" key="4">
    <source>
        <dbReference type="ARBA" id="ARBA00022729"/>
    </source>
</evidence>
<comment type="similarity">
    <text evidence="2">Belongs to the sulfatase family.</text>
</comment>
<keyword evidence="8" id="KW-0812">Transmembrane</keyword>
<keyword evidence="4" id="KW-0732">Signal</keyword>
<dbReference type="Pfam" id="PF21771">
    <property type="entry name" value="CFAP58_CC"/>
    <property type="match status" value="1"/>
</dbReference>
<dbReference type="Pfam" id="PF00884">
    <property type="entry name" value="Sulfatase"/>
    <property type="match status" value="1"/>
</dbReference>
<evidence type="ECO:0000256" key="2">
    <source>
        <dbReference type="ARBA" id="ARBA00008779"/>
    </source>
</evidence>
<evidence type="ECO:0000256" key="5">
    <source>
        <dbReference type="ARBA" id="ARBA00022801"/>
    </source>
</evidence>
<organism evidence="11 12">
    <name type="scientific">Durusdinium trenchii</name>
    <dbReference type="NCBI Taxonomy" id="1381693"/>
    <lineage>
        <taxon>Eukaryota</taxon>
        <taxon>Sar</taxon>
        <taxon>Alveolata</taxon>
        <taxon>Dinophyceae</taxon>
        <taxon>Suessiales</taxon>
        <taxon>Symbiodiniaceae</taxon>
        <taxon>Durusdinium</taxon>
    </lineage>
</organism>
<dbReference type="PANTHER" id="PTHR42693:SF42">
    <property type="entry name" value="ARYLSULFATASE G"/>
    <property type="match status" value="1"/>
</dbReference>
<keyword evidence="12" id="KW-1185">Reference proteome</keyword>
<dbReference type="Gene3D" id="3.30.1120.10">
    <property type="match status" value="1"/>
</dbReference>
<evidence type="ECO:0000313" key="11">
    <source>
        <dbReference type="EMBL" id="CAK8989064.1"/>
    </source>
</evidence>
<feature type="transmembrane region" description="Helical" evidence="8">
    <location>
        <begin position="109"/>
        <end position="127"/>
    </location>
</feature>
<dbReference type="InterPro" id="IPR024607">
    <property type="entry name" value="Sulfatase_CS"/>
</dbReference>
<dbReference type="InterPro" id="IPR049270">
    <property type="entry name" value="CFAP58_CC"/>
</dbReference>
<comment type="cofactor">
    <cofactor evidence="1">
        <name>Ca(2+)</name>
        <dbReference type="ChEBI" id="CHEBI:29108"/>
    </cofactor>
</comment>
<dbReference type="PANTHER" id="PTHR42693">
    <property type="entry name" value="ARYLSULFATASE FAMILY MEMBER"/>
    <property type="match status" value="1"/>
</dbReference>
<evidence type="ECO:0008006" key="13">
    <source>
        <dbReference type="Google" id="ProtNLM"/>
    </source>
</evidence>
<dbReference type="Gene3D" id="3.40.720.10">
    <property type="entry name" value="Alkaline Phosphatase, subunit A"/>
    <property type="match status" value="1"/>
</dbReference>
<protein>
    <recommendedName>
        <fullName evidence="13">Sulfatase N-terminal domain-containing protein</fullName>
    </recommendedName>
</protein>
<feature type="coiled-coil region" evidence="7">
    <location>
        <begin position="1109"/>
        <end position="1269"/>
    </location>
</feature>
<dbReference type="PROSITE" id="PS00523">
    <property type="entry name" value="SULFATASE_1"/>
    <property type="match status" value="1"/>
</dbReference>
<keyword evidence="7" id="KW-0175">Coiled coil</keyword>
<dbReference type="InterPro" id="IPR017850">
    <property type="entry name" value="Alkaline_phosphatase_core_sf"/>
</dbReference>
<accession>A0ABP0HI93</accession>
<feature type="transmembrane region" description="Helical" evidence="8">
    <location>
        <begin position="336"/>
        <end position="355"/>
    </location>
</feature>
<evidence type="ECO:0000256" key="7">
    <source>
        <dbReference type="SAM" id="Coils"/>
    </source>
</evidence>
<evidence type="ECO:0000256" key="3">
    <source>
        <dbReference type="ARBA" id="ARBA00022723"/>
    </source>
</evidence>
<evidence type="ECO:0000256" key="8">
    <source>
        <dbReference type="SAM" id="Phobius"/>
    </source>
</evidence>
<feature type="coiled-coil region" evidence="7">
    <location>
        <begin position="565"/>
        <end position="603"/>
    </location>
</feature>
<keyword evidence="6" id="KW-0106">Calcium</keyword>
<keyword evidence="8" id="KW-1133">Transmembrane helix</keyword>